<gene>
    <name evidence="1" type="ORF">FB45DRAFT_1054093</name>
</gene>
<dbReference type="EMBL" id="JARKIF010000004">
    <property type="protein sequence ID" value="KAJ7641624.1"/>
    <property type="molecule type" value="Genomic_DNA"/>
</dbReference>
<evidence type="ECO:0000313" key="2">
    <source>
        <dbReference type="Proteomes" id="UP001221142"/>
    </source>
</evidence>
<organism evidence="1 2">
    <name type="scientific">Roridomyces roridus</name>
    <dbReference type="NCBI Taxonomy" id="1738132"/>
    <lineage>
        <taxon>Eukaryota</taxon>
        <taxon>Fungi</taxon>
        <taxon>Dikarya</taxon>
        <taxon>Basidiomycota</taxon>
        <taxon>Agaricomycotina</taxon>
        <taxon>Agaricomycetes</taxon>
        <taxon>Agaricomycetidae</taxon>
        <taxon>Agaricales</taxon>
        <taxon>Marasmiineae</taxon>
        <taxon>Mycenaceae</taxon>
        <taxon>Roridomyces</taxon>
    </lineage>
</organism>
<accession>A0AAD7C7Y7</accession>
<name>A0AAD7C7Y7_9AGAR</name>
<dbReference type="Proteomes" id="UP001221142">
    <property type="component" value="Unassembled WGS sequence"/>
</dbReference>
<reference evidence="1" key="1">
    <citation type="submission" date="2023-03" db="EMBL/GenBank/DDBJ databases">
        <title>Massive genome expansion in bonnet fungi (Mycena s.s.) driven by repeated elements and novel gene families across ecological guilds.</title>
        <authorList>
            <consortium name="Lawrence Berkeley National Laboratory"/>
            <person name="Harder C.B."/>
            <person name="Miyauchi S."/>
            <person name="Viragh M."/>
            <person name="Kuo A."/>
            <person name="Thoen E."/>
            <person name="Andreopoulos B."/>
            <person name="Lu D."/>
            <person name="Skrede I."/>
            <person name="Drula E."/>
            <person name="Henrissat B."/>
            <person name="Morin E."/>
            <person name="Kohler A."/>
            <person name="Barry K."/>
            <person name="LaButti K."/>
            <person name="Morin E."/>
            <person name="Salamov A."/>
            <person name="Lipzen A."/>
            <person name="Mereny Z."/>
            <person name="Hegedus B."/>
            <person name="Baldrian P."/>
            <person name="Stursova M."/>
            <person name="Weitz H."/>
            <person name="Taylor A."/>
            <person name="Grigoriev I.V."/>
            <person name="Nagy L.G."/>
            <person name="Martin F."/>
            <person name="Kauserud H."/>
        </authorList>
    </citation>
    <scope>NUCLEOTIDE SEQUENCE</scope>
    <source>
        <strain evidence="1">9284</strain>
    </source>
</reference>
<evidence type="ECO:0000313" key="1">
    <source>
        <dbReference type="EMBL" id="KAJ7641624.1"/>
    </source>
</evidence>
<sequence>MPTPDLPTEILLKIFKQVIENGPFEPGGTTMAMVISQSTKIASLTLSHLRHVDNAPGVLLHFLNILRMPALEHLTIHHLHGHLHDEFVRWVADANDPWPSLRSVNFESLVLDAQALRAFESVERLRIVDGDVQHILQILEADSGLCPKINEIDAGDEIGMLQIPGRNSVAEAGKYHEHDESIRHFLKLKI</sequence>
<comment type="caution">
    <text evidence="1">The sequence shown here is derived from an EMBL/GenBank/DDBJ whole genome shotgun (WGS) entry which is preliminary data.</text>
</comment>
<dbReference type="AlphaFoldDB" id="A0AAD7C7Y7"/>
<keyword evidence="2" id="KW-1185">Reference proteome</keyword>
<proteinExistence type="predicted"/>
<protein>
    <submittedName>
        <fullName evidence="1">Uncharacterized protein</fullName>
    </submittedName>
</protein>